<dbReference type="RefSeq" id="WP_060624485.1">
    <property type="nucleotide sequence ID" value="NZ_LCZJ02000026.1"/>
</dbReference>
<organism evidence="2 3">
    <name type="scientific">Paenibacillus etheri</name>
    <dbReference type="NCBI Taxonomy" id="1306852"/>
    <lineage>
        <taxon>Bacteria</taxon>
        <taxon>Bacillati</taxon>
        <taxon>Bacillota</taxon>
        <taxon>Bacilli</taxon>
        <taxon>Bacillales</taxon>
        <taxon>Paenibacillaceae</taxon>
        <taxon>Paenibacillus</taxon>
    </lineage>
</organism>
<feature type="transmembrane region" description="Helical" evidence="1">
    <location>
        <begin position="79"/>
        <end position="101"/>
    </location>
</feature>
<evidence type="ECO:0000313" key="2">
    <source>
        <dbReference type="EMBL" id="KTD85642.1"/>
    </source>
</evidence>
<dbReference type="Proteomes" id="UP000054709">
    <property type="component" value="Unassembled WGS sequence"/>
</dbReference>
<comment type="caution">
    <text evidence="2">The sequence shown here is derived from an EMBL/GenBank/DDBJ whole genome shotgun (WGS) entry which is preliminary data.</text>
</comment>
<name>A0A0W1AWG6_9BACL</name>
<feature type="transmembrane region" description="Helical" evidence="1">
    <location>
        <begin position="6"/>
        <end position="33"/>
    </location>
</feature>
<proteinExistence type="predicted"/>
<dbReference type="InterPro" id="IPR018729">
    <property type="entry name" value="DUF2269_transmembrane"/>
</dbReference>
<reference evidence="2 3" key="1">
    <citation type="journal article" date="2015" name="Int. Biodeterior. Biodegradation">
        <title>Physiological and genetic screening methods for the isolation of methyl tert-butyl ether-degrading bacteria for bioremediation purposes.</title>
        <authorList>
            <person name="Guisado I.M."/>
            <person name="Purswani J."/>
            <person name="Gonzalez Lopez J."/>
            <person name="Pozo C."/>
        </authorList>
    </citation>
    <scope>NUCLEOTIDE SEQUENCE [LARGE SCALE GENOMIC DNA]</scope>
    <source>
        <strain evidence="2 3">SH7</strain>
    </source>
</reference>
<evidence type="ECO:0008006" key="4">
    <source>
        <dbReference type="Google" id="ProtNLM"/>
    </source>
</evidence>
<evidence type="ECO:0000256" key="1">
    <source>
        <dbReference type="SAM" id="Phobius"/>
    </source>
</evidence>
<dbReference type="AlphaFoldDB" id="A0A0W1AWG6"/>
<feature type="transmembrane region" description="Helical" evidence="1">
    <location>
        <begin position="54"/>
        <end position="73"/>
    </location>
</feature>
<feature type="transmembrane region" description="Helical" evidence="1">
    <location>
        <begin position="131"/>
        <end position="151"/>
    </location>
</feature>
<gene>
    <name evidence="2" type="ORF">UQ64_19300</name>
</gene>
<evidence type="ECO:0000313" key="3">
    <source>
        <dbReference type="Proteomes" id="UP000054709"/>
    </source>
</evidence>
<keyword evidence="1" id="KW-0812">Transmembrane</keyword>
<keyword evidence="1" id="KW-1133">Transmembrane helix</keyword>
<protein>
    <recommendedName>
        <fullName evidence="4">DUF2269 domain-containing protein</fullName>
    </recommendedName>
</protein>
<keyword evidence="3" id="KW-1185">Reference proteome</keyword>
<sequence>MELTDIISKIVVVIHVIAAIVGIGPAFVLPILTSSAKTGSQLRFVFGMMKKINRFPKTGGITLIVTGILLMIIDKMGLSVLWINLSLLFFIVIEVIIIGFVEPRLKKLTQIVMASEGEEIPEGYTAAMNKIAPLEAAVHVLTIVIIILMVVKPV</sequence>
<keyword evidence="1" id="KW-0472">Membrane</keyword>
<dbReference type="EMBL" id="LCZJ02000026">
    <property type="protein sequence ID" value="KTD85642.1"/>
    <property type="molecule type" value="Genomic_DNA"/>
</dbReference>
<dbReference type="Pfam" id="PF10027">
    <property type="entry name" value="DUF2269"/>
    <property type="match status" value="1"/>
</dbReference>
<accession>A0A0W1AWG6</accession>